<keyword evidence="2" id="KW-1185">Reference proteome</keyword>
<dbReference type="Proteomes" id="UP000829398">
    <property type="component" value="Chromosome 3"/>
</dbReference>
<gene>
    <name evidence="1" type="ORF">KPL71_009390</name>
</gene>
<sequence length="566" mass="63392">MESSEKSGRGKNPSAEGIFPPPFRETRTTKKARFRDEEVADDTPVHVSYKETLVNSSRAMETGYDGGAVDWEFEEGDVTEIKDGTMPSITLSDRVHEKLCEPWKNSVIVKLLGRTIGYRTLCTRLNAMWKTTMTYSVIDLENNYFLVRFRSATDAVDALTKGPWIIMGHYLTVQPWTLSFDANTTDMEQVNVWIRLPGLDVHLYNRKVLQKLGELVGTVIRIDSNTASSARGRFARIAVHISLAKPLVSQFVLDGKVQKVEYEGLPVICFTCERYGHSSSSCKSSNSANNSGEWVQPQPNTQPQGNTVQLDDHGNIDSNAEKGRKFNSGKDINNGLNRNRENTGAGVSRFQNLEQVTDDREHPHHAAVIDNPSTSHQPNTANPYQIFTANHEDRTKTLARCKQHTTTVTAKPQKKTPASSLNLTRNPFQQSTFTLREENTNFLPHANPRTESCLNPQFNPSHQQISPLVTTLDPKMHMVIFCANQNFSLGDVREAGSDQGDRLGREYEHSSDFPDGQHAGCVNDVNAQAHSAMSMGENEREEMSDEEDSMIEETPLALMHDRNGQH</sequence>
<protein>
    <submittedName>
        <fullName evidence="1">DUF4283 domain-containing protein</fullName>
    </submittedName>
</protein>
<organism evidence="1 2">
    <name type="scientific">Citrus sinensis</name>
    <name type="common">Sweet orange</name>
    <name type="synonym">Citrus aurantium var. sinensis</name>
    <dbReference type="NCBI Taxonomy" id="2711"/>
    <lineage>
        <taxon>Eukaryota</taxon>
        <taxon>Viridiplantae</taxon>
        <taxon>Streptophyta</taxon>
        <taxon>Embryophyta</taxon>
        <taxon>Tracheophyta</taxon>
        <taxon>Spermatophyta</taxon>
        <taxon>Magnoliopsida</taxon>
        <taxon>eudicotyledons</taxon>
        <taxon>Gunneridae</taxon>
        <taxon>Pentapetalae</taxon>
        <taxon>rosids</taxon>
        <taxon>malvids</taxon>
        <taxon>Sapindales</taxon>
        <taxon>Rutaceae</taxon>
        <taxon>Aurantioideae</taxon>
        <taxon>Citrus</taxon>
    </lineage>
</organism>
<comment type="caution">
    <text evidence="1">The sequence shown here is derived from an EMBL/GenBank/DDBJ whole genome shotgun (WGS) entry which is preliminary data.</text>
</comment>
<evidence type="ECO:0000313" key="1">
    <source>
        <dbReference type="EMBL" id="KAH9783624.1"/>
    </source>
</evidence>
<accession>A0ACB8MDB6</accession>
<evidence type="ECO:0000313" key="2">
    <source>
        <dbReference type="Proteomes" id="UP000829398"/>
    </source>
</evidence>
<dbReference type="EMBL" id="CM039172">
    <property type="protein sequence ID" value="KAH9783624.1"/>
    <property type="molecule type" value="Genomic_DNA"/>
</dbReference>
<reference evidence="2" key="1">
    <citation type="journal article" date="2023" name="Hortic. Res.">
        <title>A chromosome-level phased genome enabling allele-level studies in sweet orange: a case study on citrus Huanglongbing tolerance.</title>
        <authorList>
            <person name="Wu B."/>
            <person name="Yu Q."/>
            <person name="Deng Z."/>
            <person name="Duan Y."/>
            <person name="Luo F."/>
            <person name="Gmitter F. Jr."/>
        </authorList>
    </citation>
    <scope>NUCLEOTIDE SEQUENCE [LARGE SCALE GENOMIC DNA]</scope>
    <source>
        <strain evidence="2">cv. Valencia</strain>
    </source>
</reference>
<proteinExistence type="predicted"/>
<name>A0ACB8MDB6_CITSI</name>